<keyword evidence="5" id="KW-1185">Reference proteome</keyword>
<sequence length="305" mass="33058">MDATRARPGSDPVVWSSIVCFHPDPAALAALVTALAPQVARVVVIDNSPGEPALDPATLGGAMHVRMPSNTGTAGGLNEAWRRALAAGATHLVSFDQDSRPDSELVRCLLEEFAAAGPGLAAIGPVWRDSRSGVALRVLRPVRFVRRHVAAPPAGRVEVDHIITSGCLTSAQAFRQVGPFDDALFLDYVDVEWSLRARAQGLSVAVAAGCRMQHTIGDRVISIWGRQLSLHQPARSYLQVRNHLLLWRRKWIPRGWLLSDLFQVVFKLGALFLLAPLRRQRLRCVIAGIRDGLRGRSGPIPAGTP</sequence>
<comment type="similarity">
    <text evidence="1">Belongs to the glycosyltransferase 2 family.</text>
</comment>
<dbReference type="EMBL" id="JADWYS010000001">
    <property type="protein sequence ID" value="MBG9389775.1"/>
    <property type="molecule type" value="Genomic_DNA"/>
</dbReference>
<dbReference type="AlphaFoldDB" id="A0A931H7G5"/>
<dbReference type="RefSeq" id="WP_196987551.1">
    <property type="nucleotide sequence ID" value="NZ_JADWYS010000001.1"/>
</dbReference>
<evidence type="ECO:0000313" key="4">
    <source>
        <dbReference type="EMBL" id="MBG9389775.1"/>
    </source>
</evidence>
<dbReference type="Proteomes" id="UP000651050">
    <property type="component" value="Unassembled WGS sequence"/>
</dbReference>
<comment type="caution">
    <text evidence="4">The sequence shown here is derived from an EMBL/GenBank/DDBJ whole genome shotgun (WGS) entry which is preliminary data.</text>
</comment>
<protein>
    <submittedName>
        <fullName evidence="4">Glycosyltransferase family 2 protein</fullName>
    </submittedName>
</protein>
<evidence type="ECO:0000256" key="2">
    <source>
        <dbReference type="ARBA" id="ARBA00022676"/>
    </source>
</evidence>
<evidence type="ECO:0000313" key="5">
    <source>
        <dbReference type="Proteomes" id="UP000651050"/>
    </source>
</evidence>
<dbReference type="GO" id="GO:0016757">
    <property type="term" value="F:glycosyltransferase activity"/>
    <property type="evidence" value="ECO:0007669"/>
    <property type="project" value="UniProtKB-KW"/>
</dbReference>
<dbReference type="PANTHER" id="PTHR43179:SF12">
    <property type="entry name" value="GALACTOFURANOSYLTRANSFERASE GLFT2"/>
    <property type="match status" value="1"/>
</dbReference>
<gene>
    <name evidence="4" type="ORF">I5803_17225</name>
</gene>
<dbReference type="Gene3D" id="3.90.550.10">
    <property type="entry name" value="Spore Coat Polysaccharide Biosynthesis Protein SpsA, Chain A"/>
    <property type="match status" value="1"/>
</dbReference>
<evidence type="ECO:0000256" key="1">
    <source>
        <dbReference type="ARBA" id="ARBA00006739"/>
    </source>
</evidence>
<dbReference type="SUPFAM" id="SSF53448">
    <property type="entry name" value="Nucleotide-diphospho-sugar transferases"/>
    <property type="match status" value="1"/>
</dbReference>
<keyword evidence="3" id="KW-0808">Transferase</keyword>
<reference evidence="4" key="1">
    <citation type="submission" date="2020-11" db="EMBL/GenBank/DDBJ databases">
        <title>Bacterial whole genome sequence for Caenimonas sp. DR4.4.</title>
        <authorList>
            <person name="Le V."/>
            <person name="Ko S.-R."/>
            <person name="Ahn C.-Y."/>
            <person name="Oh H.-M."/>
        </authorList>
    </citation>
    <scope>NUCLEOTIDE SEQUENCE</scope>
    <source>
        <strain evidence="4">DR4.4</strain>
    </source>
</reference>
<evidence type="ECO:0000256" key="3">
    <source>
        <dbReference type="ARBA" id="ARBA00022679"/>
    </source>
</evidence>
<keyword evidence="2" id="KW-0328">Glycosyltransferase</keyword>
<accession>A0A931H7G5</accession>
<dbReference type="InterPro" id="IPR029044">
    <property type="entry name" value="Nucleotide-diphossugar_trans"/>
</dbReference>
<name>A0A931H7G5_9BURK</name>
<organism evidence="4 5">
    <name type="scientific">Caenimonas aquaedulcis</name>
    <dbReference type="NCBI Taxonomy" id="2793270"/>
    <lineage>
        <taxon>Bacteria</taxon>
        <taxon>Pseudomonadati</taxon>
        <taxon>Pseudomonadota</taxon>
        <taxon>Betaproteobacteria</taxon>
        <taxon>Burkholderiales</taxon>
        <taxon>Comamonadaceae</taxon>
        <taxon>Caenimonas</taxon>
    </lineage>
</organism>
<dbReference type="PANTHER" id="PTHR43179">
    <property type="entry name" value="RHAMNOSYLTRANSFERASE WBBL"/>
    <property type="match status" value="1"/>
</dbReference>
<dbReference type="CDD" id="cd02526">
    <property type="entry name" value="GT2_RfbF_like"/>
    <property type="match status" value="1"/>
</dbReference>
<proteinExistence type="inferred from homology"/>